<dbReference type="SUPFAM" id="SSF55124">
    <property type="entry name" value="Nitrite/Sulfite reductase N-terminal domain-like"/>
    <property type="match status" value="2"/>
</dbReference>
<evidence type="ECO:0000313" key="18">
    <source>
        <dbReference type="EMBL" id="RDB23519.1"/>
    </source>
</evidence>
<dbReference type="FunFam" id="3.30.413.10:FF:000003">
    <property type="entry name" value="Sulfite reductase [NADPH] hemoprotein beta-component"/>
    <property type="match status" value="1"/>
</dbReference>
<organism evidence="18 19">
    <name type="scientific">Hypsizygus marmoreus</name>
    <name type="common">White beech mushroom</name>
    <name type="synonym">Agaricus marmoreus</name>
    <dbReference type="NCBI Taxonomy" id="39966"/>
    <lineage>
        <taxon>Eukaryota</taxon>
        <taxon>Fungi</taxon>
        <taxon>Dikarya</taxon>
        <taxon>Basidiomycota</taxon>
        <taxon>Agaricomycotina</taxon>
        <taxon>Agaricomycetes</taxon>
        <taxon>Agaricomycetidae</taxon>
        <taxon>Agaricales</taxon>
        <taxon>Tricholomatineae</taxon>
        <taxon>Lyophyllaceae</taxon>
        <taxon>Hypsizygus</taxon>
    </lineage>
</organism>
<dbReference type="InterPro" id="IPR011786">
    <property type="entry name" value="CysI"/>
</dbReference>
<evidence type="ECO:0000256" key="9">
    <source>
        <dbReference type="ARBA" id="ARBA00022723"/>
    </source>
</evidence>
<dbReference type="GO" id="GO:0010181">
    <property type="term" value="F:FMN binding"/>
    <property type="evidence" value="ECO:0007669"/>
    <property type="project" value="InterPro"/>
</dbReference>
<dbReference type="InterPro" id="IPR001094">
    <property type="entry name" value="Flavdoxin-like"/>
</dbReference>
<dbReference type="InterPro" id="IPR036136">
    <property type="entry name" value="Nit/Sulf_reduc_fer-like_dom_sf"/>
</dbReference>
<sequence>MQDGKGEQGDQGPIARLVYLWLTNSSKELVLPIMSALSAVARIAYLASEVVVDSQPTPPTPSAFSQTYNLLAKRSLHKAKVLAVPFGADPGDVILRNSETGLVSFTASSHTQILTRLVLHLADISSHPVVLHVAIDDDLSDVLLLRSAVPFFLLSSTAQQAHDNALLASRLAHTERKAVVHAFYANGDQEPPIEIAEENILPFLLAPKHPSSPGTPITENGSTPSDDPARSGLYKSYEAVSLETLSQIRRPIRPLKSQGAAEPQTVILIVGQENTLPDVEGVLFVTLSLLSPLLPSRLLSAIPSSATRVIVLEQVHRWTMKWLPLYLEVVSAFQQRDAKERPVVQSGVLGNLEDVSSDDILKLISEATAAASPSSRLGLGVPPDADTQPSTVPHVPKHELAYTKILSHIFRERLEISNSPALVAAQGKIATSPEYALGRVRGQLDLRADLINSVQELLQTETVNAHLHSLLTKWVLAKDDPVKSKALGTQIVQSLESSWIDHPAANRILFLRSHFPAVSRWIIGSDAWSYDLGASGLHHAIASGLNINILILDTLPYTARNSADPHRRKHDVGLYAMNHGDVFVASVAVFSSYSQVLQALIEADRFNGPSVVLAYLPYLNEDAPALDVLKETKLAVDAGYWPLYRWDPSKERAGQEPFSLDSDAIKNDLKAFLDRQSHLSQLVRSKPQMAAELVSSLGESIKEARKQKAQQSYNDLLTALDAPPLLILYASDGGAAEKKAKRLANRGTARGLSTTIATLDSTPLESLAQEDAHVAFITSTAGQGEPPQNGRAFFKVLNAAVARGDEMQTFLANLKYTVFAMGDSHYWPRPEDRAYYNKPGKDLDARLEKLGATRVADLGLGDDQDEDGAETGYKVWEPLVWKALGVDTVEVTEAEPEPITNEHIKAASGYLRGTIAEGLEDTSTGGLAPSDGQLTKFHGIYQQDDRDIRDERLAQGVEPAFSFMIRVRMPGGVCKPSQWLQMDQIADEHGSGTFKITTRQTFQFHGVIKRHLKPAIQDINRVLLDTLAACGDVNRNVTCSSIPTLSRLHREVYQFSKDVSEHLIPRTTAYHEIWLDKKLVAGEAIKDFEPLYGEFYLPRKFKVAVAVPPTNDVDVFTNDLGFIAIVDKNGDLEGFNVTIGGGMGVTHGSKKTYPRLGDVVGFCTPEQGKFVAESIMLSQRDNGNRVDRKNARLKYTIDRMGLDGFKADFEKRLGYKLAPARAYSFDRNVDDYGWVTGEDGKHHVTIFIENGRIQDEPDRDFKTGLREIAKIHKGTFRLTTNQHLLISDIADEDLPAIKHLLAKYKLDNLAHSALRLASSACVAFPTCGLAMAESERYLPLLVDKVEKICEENGLRNDSIIMRMTGCPNGCARPYVAEIAFVGKAPGTYLMLLGGGYYGQRLNKIYRESVTEPEILAILQPMIKRYALERHEGERFGDFTIRTGYISATTSGKEWYVGMGGKGQYREAASAE</sequence>
<reference evidence="18" key="1">
    <citation type="submission" date="2018-04" db="EMBL/GenBank/DDBJ databases">
        <title>Whole genome sequencing of Hypsizygus marmoreus.</title>
        <authorList>
            <person name="Choi I.-G."/>
            <person name="Min B."/>
            <person name="Kim J.-G."/>
            <person name="Kim S."/>
            <person name="Oh Y.-L."/>
            <person name="Kong W.-S."/>
            <person name="Park H."/>
            <person name="Jeong J."/>
            <person name="Song E.-S."/>
        </authorList>
    </citation>
    <scope>NUCLEOTIDE SEQUENCE [LARGE SCALE GENOMIC DNA]</scope>
    <source>
        <strain evidence="18">51987-8</strain>
    </source>
</reference>
<name>A0A369JMQ8_HYPMA</name>
<comment type="catalytic activity">
    <reaction evidence="15">
        <text>hydrogen sulfide + 3 NADP(+) + 3 H2O = sulfite + 3 NADPH + 4 H(+)</text>
        <dbReference type="Rhea" id="RHEA:13801"/>
        <dbReference type="ChEBI" id="CHEBI:15377"/>
        <dbReference type="ChEBI" id="CHEBI:15378"/>
        <dbReference type="ChEBI" id="CHEBI:17359"/>
        <dbReference type="ChEBI" id="CHEBI:29919"/>
        <dbReference type="ChEBI" id="CHEBI:57783"/>
        <dbReference type="ChEBI" id="CHEBI:58349"/>
        <dbReference type="EC" id="1.8.1.2"/>
    </reaction>
</comment>
<feature type="compositionally biased region" description="Polar residues" evidence="16">
    <location>
        <begin position="212"/>
        <end position="225"/>
    </location>
</feature>
<evidence type="ECO:0000256" key="14">
    <source>
        <dbReference type="ARBA" id="ARBA00023192"/>
    </source>
</evidence>
<accession>A0A369JMQ8</accession>
<evidence type="ECO:0000256" key="7">
    <source>
        <dbReference type="ARBA" id="ARBA00022605"/>
    </source>
</evidence>
<evidence type="ECO:0000256" key="13">
    <source>
        <dbReference type="ARBA" id="ARBA00023014"/>
    </source>
</evidence>
<dbReference type="NCBIfam" id="NF010029">
    <property type="entry name" value="PRK13504.1"/>
    <property type="match status" value="1"/>
</dbReference>
<dbReference type="PROSITE" id="PS00365">
    <property type="entry name" value="NIR_SIR"/>
    <property type="match status" value="1"/>
</dbReference>
<gene>
    <name evidence="18" type="primary">sir1</name>
    <name evidence="18" type="ORF">Hypma_009007</name>
</gene>
<comment type="cofactor">
    <cofactor evidence="1">
        <name>siroheme</name>
        <dbReference type="ChEBI" id="CHEBI:60052"/>
    </cofactor>
</comment>
<dbReference type="InterPro" id="IPR005117">
    <property type="entry name" value="NiRdtase/SiRdtase_haem-b_fer"/>
</dbReference>
<comment type="cofactor">
    <cofactor evidence="2">
        <name>[4Fe-4S] cluster</name>
        <dbReference type="ChEBI" id="CHEBI:49883"/>
    </cofactor>
</comment>
<dbReference type="GO" id="GO:0050311">
    <property type="term" value="F:sulfite reductase (ferredoxin) activity"/>
    <property type="evidence" value="ECO:0007669"/>
    <property type="project" value="TreeGrafter"/>
</dbReference>
<dbReference type="SUPFAM" id="SSF52518">
    <property type="entry name" value="Thiamin diphosphate-binding fold (THDP-binding)"/>
    <property type="match status" value="1"/>
</dbReference>
<feature type="domain" description="Flavodoxin-like" evidence="17">
    <location>
        <begin position="725"/>
        <end position="881"/>
    </location>
</feature>
<evidence type="ECO:0000256" key="4">
    <source>
        <dbReference type="ARBA" id="ARBA00010429"/>
    </source>
</evidence>
<protein>
    <recommendedName>
        <fullName evidence="5">assimilatory sulfite reductase (NADPH)</fullName>
        <ecNumber evidence="5">1.8.1.2</ecNumber>
    </recommendedName>
</protein>
<dbReference type="InParanoid" id="A0A369JMQ8"/>
<keyword evidence="9" id="KW-0479">Metal-binding</keyword>
<evidence type="ECO:0000256" key="16">
    <source>
        <dbReference type="SAM" id="MobiDB-lite"/>
    </source>
</evidence>
<dbReference type="Gene3D" id="3.40.50.920">
    <property type="match status" value="1"/>
</dbReference>
<dbReference type="GO" id="GO:0020037">
    <property type="term" value="F:heme binding"/>
    <property type="evidence" value="ECO:0007669"/>
    <property type="project" value="InterPro"/>
</dbReference>
<dbReference type="FunFam" id="3.40.50.360:FF:000016">
    <property type="entry name" value="Sulfite reductase subunit beta"/>
    <property type="match status" value="1"/>
</dbReference>
<evidence type="ECO:0000256" key="3">
    <source>
        <dbReference type="ARBA" id="ARBA00004774"/>
    </source>
</evidence>
<keyword evidence="11" id="KW-0560">Oxidoreductase</keyword>
<dbReference type="OrthoDB" id="1688044at2759"/>
<comment type="pathway">
    <text evidence="3">Sulfur metabolism; hydrogen sulfide biosynthesis; hydrogen sulfide from sulfite (NADPH route): step 1/1.</text>
</comment>
<dbReference type="GO" id="GO:0050661">
    <property type="term" value="F:NADP binding"/>
    <property type="evidence" value="ECO:0007669"/>
    <property type="project" value="InterPro"/>
</dbReference>
<dbReference type="Gene3D" id="3.40.50.970">
    <property type="match status" value="2"/>
</dbReference>
<proteinExistence type="inferred from homology"/>
<keyword evidence="7" id="KW-0028">Amino-acid biosynthesis</keyword>
<dbReference type="PANTHER" id="PTHR11493:SF47">
    <property type="entry name" value="SULFITE REDUCTASE [NADPH] SUBUNIT BETA"/>
    <property type="match status" value="1"/>
</dbReference>
<dbReference type="NCBIfam" id="TIGR02041">
    <property type="entry name" value="CysI"/>
    <property type="match status" value="1"/>
</dbReference>
<dbReference type="InterPro" id="IPR006067">
    <property type="entry name" value="NO2/SO3_Rdtase_4Fe4S_dom"/>
</dbReference>
<dbReference type="FunCoup" id="A0A369JMQ8">
    <property type="interactions" value="28"/>
</dbReference>
<dbReference type="InterPro" id="IPR006066">
    <property type="entry name" value="NO2/SO3_Rdtase_FeS/sirohaem_BS"/>
</dbReference>
<evidence type="ECO:0000256" key="2">
    <source>
        <dbReference type="ARBA" id="ARBA00001966"/>
    </source>
</evidence>
<evidence type="ECO:0000256" key="11">
    <source>
        <dbReference type="ARBA" id="ARBA00023002"/>
    </source>
</evidence>
<dbReference type="InterPro" id="IPR009014">
    <property type="entry name" value="Transketo_C/PFOR_II"/>
</dbReference>
<dbReference type="PROSITE" id="PS50902">
    <property type="entry name" value="FLAVODOXIN_LIKE"/>
    <property type="match status" value="1"/>
</dbReference>
<dbReference type="GO" id="GO:0009337">
    <property type="term" value="C:sulfite reductase complex (NADPH)"/>
    <property type="evidence" value="ECO:0007669"/>
    <property type="project" value="InterPro"/>
</dbReference>
<dbReference type="GO" id="GO:0051539">
    <property type="term" value="F:4 iron, 4 sulfur cluster binding"/>
    <property type="evidence" value="ECO:0007669"/>
    <property type="project" value="UniProtKB-KW"/>
</dbReference>
<comment type="similarity">
    <text evidence="4">Belongs to the nitrite and sulfite reductase 4Fe-4S domain family.</text>
</comment>
<dbReference type="Pfam" id="PF00258">
    <property type="entry name" value="Flavodoxin_1"/>
    <property type="match status" value="1"/>
</dbReference>
<evidence type="ECO:0000256" key="12">
    <source>
        <dbReference type="ARBA" id="ARBA00023004"/>
    </source>
</evidence>
<feature type="region of interest" description="Disordered" evidence="16">
    <location>
        <begin position="211"/>
        <end position="230"/>
    </location>
</feature>
<dbReference type="GO" id="GO:0019344">
    <property type="term" value="P:cysteine biosynthetic process"/>
    <property type="evidence" value="ECO:0007669"/>
    <property type="project" value="UniProtKB-KW"/>
</dbReference>
<dbReference type="Pfam" id="PF01077">
    <property type="entry name" value="NIR_SIR"/>
    <property type="match status" value="1"/>
</dbReference>
<dbReference type="SUPFAM" id="SSF52218">
    <property type="entry name" value="Flavoproteins"/>
    <property type="match status" value="1"/>
</dbReference>
<dbReference type="PRINTS" id="PR00369">
    <property type="entry name" value="FLAVODOXIN"/>
</dbReference>
<dbReference type="InterPro" id="IPR045854">
    <property type="entry name" value="NO2/SO3_Rdtase_4Fe4S_sf"/>
</dbReference>
<keyword evidence="14" id="KW-0198">Cysteine biosynthesis</keyword>
<evidence type="ECO:0000259" key="17">
    <source>
        <dbReference type="PROSITE" id="PS50902"/>
    </source>
</evidence>
<evidence type="ECO:0000313" key="19">
    <source>
        <dbReference type="Proteomes" id="UP000076154"/>
    </source>
</evidence>
<dbReference type="Proteomes" id="UP000076154">
    <property type="component" value="Unassembled WGS sequence"/>
</dbReference>
<dbReference type="EC" id="1.8.1.2" evidence="5"/>
<dbReference type="GO" id="GO:0046872">
    <property type="term" value="F:metal ion binding"/>
    <property type="evidence" value="ECO:0007669"/>
    <property type="project" value="UniProtKB-KW"/>
</dbReference>
<dbReference type="PRINTS" id="PR00397">
    <property type="entry name" value="SIROHAEM"/>
</dbReference>
<keyword evidence="8" id="KW-0349">Heme</keyword>
<evidence type="ECO:0000256" key="5">
    <source>
        <dbReference type="ARBA" id="ARBA00012604"/>
    </source>
</evidence>
<dbReference type="Pfam" id="PF03460">
    <property type="entry name" value="NIR_SIR_ferr"/>
    <property type="match status" value="2"/>
</dbReference>
<evidence type="ECO:0000256" key="8">
    <source>
        <dbReference type="ARBA" id="ARBA00022617"/>
    </source>
</evidence>
<evidence type="ECO:0000256" key="1">
    <source>
        <dbReference type="ARBA" id="ARBA00001929"/>
    </source>
</evidence>
<dbReference type="GO" id="GO:0004783">
    <property type="term" value="F:sulfite reductase (NADPH) activity"/>
    <property type="evidence" value="ECO:0007669"/>
    <property type="project" value="UniProtKB-EC"/>
</dbReference>
<dbReference type="FunFam" id="3.30.413.10:FF:000004">
    <property type="entry name" value="Sulfite reductase [NADPH] hemoprotein beta-component"/>
    <property type="match status" value="1"/>
</dbReference>
<dbReference type="Gene3D" id="3.40.50.360">
    <property type="match status" value="1"/>
</dbReference>
<dbReference type="Gene3D" id="3.30.413.10">
    <property type="entry name" value="Sulfite Reductase Hemoprotein, domain 1"/>
    <property type="match status" value="2"/>
</dbReference>
<dbReference type="SUPFAM" id="SSF52922">
    <property type="entry name" value="TK C-terminal domain-like"/>
    <property type="match status" value="1"/>
</dbReference>
<dbReference type="HAMAP" id="MF_01540">
    <property type="entry name" value="CysI"/>
    <property type="match status" value="1"/>
</dbReference>
<evidence type="ECO:0000256" key="15">
    <source>
        <dbReference type="ARBA" id="ARBA00052219"/>
    </source>
</evidence>
<keyword evidence="12" id="KW-0408">Iron</keyword>
<evidence type="ECO:0000256" key="6">
    <source>
        <dbReference type="ARBA" id="ARBA00022485"/>
    </source>
</evidence>
<dbReference type="STRING" id="39966.A0A369JMQ8"/>
<dbReference type="PANTHER" id="PTHR11493">
    <property type="entry name" value="SULFITE REDUCTASE [NADPH] SUBUNIT BETA-RELATED"/>
    <property type="match status" value="1"/>
</dbReference>
<dbReference type="SUPFAM" id="SSF56014">
    <property type="entry name" value="Nitrite and sulphite reductase 4Fe-4S domain-like"/>
    <property type="match status" value="2"/>
</dbReference>
<feature type="region of interest" description="Disordered" evidence="16">
    <location>
        <begin position="373"/>
        <end position="393"/>
    </location>
</feature>
<evidence type="ECO:0000256" key="10">
    <source>
        <dbReference type="ARBA" id="ARBA00022857"/>
    </source>
</evidence>
<keyword evidence="13" id="KW-0411">Iron-sulfur</keyword>
<dbReference type="InterPro" id="IPR029039">
    <property type="entry name" value="Flavoprotein-like_sf"/>
</dbReference>
<dbReference type="InterPro" id="IPR008254">
    <property type="entry name" value="Flavodoxin/NO_synth"/>
</dbReference>
<keyword evidence="10" id="KW-0521">NADP</keyword>
<dbReference type="EMBL" id="LUEZ02000046">
    <property type="protein sequence ID" value="RDB23519.1"/>
    <property type="molecule type" value="Genomic_DNA"/>
</dbReference>
<keyword evidence="19" id="KW-1185">Reference proteome</keyword>
<dbReference type="InterPro" id="IPR029061">
    <property type="entry name" value="THDP-binding"/>
</dbReference>
<dbReference type="InterPro" id="IPR045169">
    <property type="entry name" value="NO2/SO3_Rdtase_4Fe4S_prot"/>
</dbReference>
<dbReference type="GO" id="GO:0000103">
    <property type="term" value="P:sulfate assimilation"/>
    <property type="evidence" value="ECO:0007669"/>
    <property type="project" value="TreeGrafter"/>
</dbReference>
<keyword evidence="6" id="KW-0004">4Fe-4S</keyword>
<comment type="caution">
    <text evidence="18">The sequence shown here is derived from an EMBL/GenBank/DDBJ whole genome shotgun (WGS) entry which is preliminary data.</text>
</comment>